<name>A0A9J7KS60_BRAFL</name>
<dbReference type="Pfam" id="PF00777">
    <property type="entry name" value="Glyco_transf_29"/>
    <property type="match status" value="1"/>
</dbReference>
<evidence type="ECO:0000313" key="13">
    <source>
        <dbReference type="Proteomes" id="UP000001554"/>
    </source>
</evidence>
<reference evidence="13" key="1">
    <citation type="journal article" date="2020" name="Nat. Ecol. Evol.">
        <title>Deeply conserved synteny resolves early events in vertebrate evolution.</title>
        <authorList>
            <person name="Simakov O."/>
            <person name="Marletaz F."/>
            <person name="Yue J.X."/>
            <person name="O'Connell B."/>
            <person name="Jenkins J."/>
            <person name="Brandt A."/>
            <person name="Calef R."/>
            <person name="Tung C.H."/>
            <person name="Huang T.K."/>
            <person name="Schmutz J."/>
            <person name="Satoh N."/>
            <person name="Yu J.K."/>
            <person name="Putnam N.H."/>
            <person name="Green R.E."/>
            <person name="Rokhsar D.S."/>
        </authorList>
    </citation>
    <scope>NUCLEOTIDE SEQUENCE [LARGE SCALE GENOMIC DNA]</scope>
    <source>
        <strain evidence="13">S238N-H82</strain>
    </source>
</reference>
<evidence type="ECO:0000256" key="6">
    <source>
        <dbReference type="ARBA" id="ARBA00022968"/>
    </source>
</evidence>
<comment type="similarity">
    <text evidence="2">Belongs to the glycosyltransferase 29 family.</text>
</comment>
<dbReference type="InterPro" id="IPR050943">
    <property type="entry name" value="Glycosyltr_29_Sialyltrsf"/>
</dbReference>
<feature type="transmembrane region" description="Helical" evidence="12">
    <location>
        <begin position="12"/>
        <end position="31"/>
    </location>
</feature>
<keyword evidence="9 12" id="KW-0472">Membrane</keyword>
<evidence type="ECO:0000256" key="12">
    <source>
        <dbReference type="SAM" id="Phobius"/>
    </source>
</evidence>
<feature type="disulfide bond" evidence="11">
    <location>
        <begin position="108"/>
        <end position="248"/>
    </location>
</feature>
<evidence type="ECO:0000256" key="9">
    <source>
        <dbReference type="ARBA" id="ARBA00023136"/>
    </source>
</evidence>
<dbReference type="GO" id="GO:0006491">
    <property type="term" value="P:N-glycan processing"/>
    <property type="evidence" value="ECO:0000318"/>
    <property type="project" value="GO_Central"/>
</dbReference>
<dbReference type="PANTHER" id="PTHR11987">
    <property type="entry name" value="ALPHA-2,8-SIALYLTRANSFERASE"/>
    <property type="match status" value="1"/>
</dbReference>
<keyword evidence="10" id="KW-0325">Glycoprotein</keyword>
<evidence type="ECO:0000256" key="1">
    <source>
        <dbReference type="ARBA" id="ARBA00004323"/>
    </source>
</evidence>
<keyword evidence="5 12" id="KW-0812">Transmembrane</keyword>
<evidence type="ECO:0000313" key="14">
    <source>
        <dbReference type="RefSeq" id="XP_035668800.1"/>
    </source>
</evidence>
<dbReference type="PANTHER" id="PTHR11987:SF53">
    <property type="entry name" value="ALPHA-2,8-SIALYLTRANSFERASE 8F-LIKE"/>
    <property type="match status" value="1"/>
</dbReference>
<dbReference type="KEGG" id="bfo:118410936"/>
<dbReference type="GeneID" id="118410936"/>
<evidence type="ECO:0000256" key="5">
    <source>
        <dbReference type="ARBA" id="ARBA00022692"/>
    </source>
</evidence>
<evidence type="ECO:0000256" key="4">
    <source>
        <dbReference type="ARBA" id="ARBA00022679"/>
    </source>
</evidence>
<keyword evidence="8" id="KW-0333">Golgi apparatus</keyword>
<dbReference type="GO" id="GO:0003828">
    <property type="term" value="F:alpha-N-acetylneuraminate alpha-2,8-sialyltransferase activity"/>
    <property type="evidence" value="ECO:0000318"/>
    <property type="project" value="GO_Central"/>
</dbReference>
<evidence type="ECO:0000256" key="3">
    <source>
        <dbReference type="ARBA" id="ARBA00022676"/>
    </source>
</evidence>
<organism evidence="13 14">
    <name type="scientific">Branchiostoma floridae</name>
    <name type="common">Florida lancelet</name>
    <name type="synonym">Amphioxus</name>
    <dbReference type="NCBI Taxonomy" id="7739"/>
    <lineage>
        <taxon>Eukaryota</taxon>
        <taxon>Metazoa</taxon>
        <taxon>Chordata</taxon>
        <taxon>Cephalochordata</taxon>
        <taxon>Leptocardii</taxon>
        <taxon>Amphioxiformes</taxon>
        <taxon>Branchiostomatidae</taxon>
        <taxon>Branchiostoma</taxon>
    </lineage>
</organism>
<evidence type="ECO:0000256" key="8">
    <source>
        <dbReference type="ARBA" id="ARBA00023034"/>
    </source>
</evidence>
<dbReference type="GO" id="GO:0009311">
    <property type="term" value="P:oligosaccharide metabolic process"/>
    <property type="evidence" value="ECO:0000318"/>
    <property type="project" value="GO_Central"/>
</dbReference>
<keyword evidence="3" id="KW-0328">Glycosyltransferase</keyword>
<dbReference type="InterPro" id="IPR001675">
    <property type="entry name" value="Glyco_trans_29"/>
</dbReference>
<dbReference type="Proteomes" id="UP000001554">
    <property type="component" value="Chromosome 1"/>
</dbReference>
<reference evidence="14" key="2">
    <citation type="submission" date="2025-08" db="UniProtKB">
        <authorList>
            <consortium name="RefSeq"/>
        </authorList>
    </citation>
    <scope>IDENTIFICATION</scope>
    <source>
        <strain evidence="14">S238N-H82</strain>
        <tissue evidence="14">Testes</tissue>
    </source>
</reference>
<dbReference type="AlphaFoldDB" id="A0A9J7KS60"/>
<dbReference type="RefSeq" id="XP_035668800.1">
    <property type="nucleotide sequence ID" value="XM_035812907.1"/>
</dbReference>
<dbReference type="CDD" id="cd23963">
    <property type="entry name" value="GT29_ST8SIA"/>
    <property type="match status" value="1"/>
</dbReference>
<evidence type="ECO:0000256" key="2">
    <source>
        <dbReference type="ARBA" id="ARBA00006003"/>
    </source>
</evidence>
<accession>A0A9J7KS60</accession>
<dbReference type="GO" id="GO:0000139">
    <property type="term" value="C:Golgi membrane"/>
    <property type="evidence" value="ECO:0007669"/>
    <property type="project" value="UniProtKB-SubCell"/>
</dbReference>
<dbReference type="InterPro" id="IPR038578">
    <property type="entry name" value="GT29-like_sf"/>
</dbReference>
<comment type="subcellular location">
    <subcellularLocation>
        <location evidence="1">Golgi apparatus membrane</location>
        <topology evidence="1">Single-pass type II membrane protein</topology>
    </subcellularLocation>
</comment>
<sequence>MEFAVRKRLLRPVSLFSVSFLTMVFVVLYSLQGNYKKRMIFPVSQHKRASRSVWHNVTAADFIRNMTRKRFLTCRHFLPYSYPATKSSEFRTEKQCTRRSPVGHYRTCAIVGNGGILLSSGCGMKIDSNEFVIRVAHSPIESFEKDVGQKVNLTVVNDVFLGKLQKKGIDPNWLRSRNNSIISYVLNHNNNLKTLNDVVRKSHLNITITNSKYPTRALVRKFWNDTRKTFLEVPTAGLITYTLASTFCDVITLYGFYPFGQDWNNRTLLYHYYQSGLAKIFFDKNKLHDYPSEHKILKSLHNLKALKMVTDVCT</sequence>
<evidence type="ECO:0000256" key="10">
    <source>
        <dbReference type="ARBA" id="ARBA00023180"/>
    </source>
</evidence>
<evidence type="ECO:0000256" key="7">
    <source>
        <dbReference type="ARBA" id="ARBA00022989"/>
    </source>
</evidence>
<proteinExistence type="inferred from homology"/>
<evidence type="ECO:0000256" key="11">
    <source>
        <dbReference type="PIRSR" id="PIRSR005557-2"/>
    </source>
</evidence>
<gene>
    <name evidence="14" type="primary">LOC118410936</name>
</gene>
<keyword evidence="4" id="KW-0808">Transferase</keyword>
<keyword evidence="6" id="KW-0735">Signal-anchor</keyword>
<keyword evidence="13" id="KW-1185">Reference proteome</keyword>
<dbReference type="Gene3D" id="3.90.1480.20">
    <property type="entry name" value="Glycosyl transferase family 29"/>
    <property type="match status" value="1"/>
</dbReference>
<dbReference type="OrthoDB" id="10264956at2759"/>
<keyword evidence="7 12" id="KW-1133">Transmembrane helix</keyword>
<protein>
    <submittedName>
        <fullName evidence="14">Alpha-2,8-sialyltransferase 8B-like</fullName>
    </submittedName>
</protein>